<comment type="caution">
    <text evidence="1">The sequence shown here is derived from an EMBL/GenBank/DDBJ whole genome shotgun (WGS) entry which is preliminary data.</text>
</comment>
<proteinExistence type="predicted"/>
<protein>
    <submittedName>
        <fullName evidence="1">Uncharacterized protein</fullName>
    </submittedName>
</protein>
<reference evidence="1 2" key="1">
    <citation type="submission" date="2020-05" db="EMBL/GenBank/DDBJ databases">
        <title>Vigna angularis (adzuki bean) Var. LongXiaoDou No. 4 denovo assembly.</title>
        <authorList>
            <person name="Xiang H."/>
        </authorList>
    </citation>
    <scope>NUCLEOTIDE SEQUENCE [LARGE SCALE GENOMIC DNA]</scope>
    <source>
        <tissue evidence="1">Leaf</tissue>
    </source>
</reference>
<name>A0A8T0JI22_PHAAN</name>
<gene>
    <name evidence="1" type="ORF">HKW66_Vig0207840</name>
</gene>
<evidence type="ECO:0000313" key="2">
    <source>
        <dbReference type="Proteomes" id="UP000743370"/>
    </source>
</evidence>
<dbReference type="AlphaFoldDB" id="A0A8T0JI22"/>
<dbReference type="Proteomes" id="UP000743370">
    <property type="component" value="Unassembled WGS sequence"/>
</dbReference>
<sequence>MVEVQLATIIREKVVGRFGFPADFAEEREVQGGIYMSEAEDGKVAFLFSAQQIDDMNRVGTSSYCSPEMAFHLDAPLKDTS</sequence>
<accession>A0A8T0JI22</accession>
<organism evidence="1 2">
    <name type="scientific">Phaseolus angularis</name>
    <name type="common">Azuki bean</name>
    <name type="synonym">Vigna angularis</name>
    <dbReference type="NCBI Taxonomy" id="3914"/>
    <lineage>
        <taxon>Eukaryota</taxon>
        <taxon>Viridiplantae</taxon>
        <taxon>Streptophyta</taxon>
        <taxon>Embryophyta</taxon>
        <taxon>Tracheophyta</taxon>
        <taxon>Spermatophyta</taxon>
        <taxon>Magnoliopsida</taxon>
        <taxon>eudicotyledons</taxon>
        <taxon>Gunneridae</taxon>
        <taxon>Pentapetalae</taxon>
        <taxon>rosids</taxon>
        <taxon>fabids</taxon>
        <taxon>Fabales</taxon>
        <taxon>Fabaceae</taxon>
        <taxon>Papilionoideae</taxon>
        <taxon>50 kb inversion clade</taxon>
        <taxon>NPAAA clade</taxon>
        <taxon>indigoferoid/millettioid clade</taxon>
        <taxon>Phaseoleae</taxon>
        <taxon>Vigna</taxon>
    </lineage>
</organism>
<dbReference type="EMBL" id="JABFOF010000011">
    <property type="protein sequence ID" value="KAG2372347.1"/>
    <property type="molecule type" value="Genomic_DNA"/>
</dbReference>
<evidence type="ECO:0000313" key="1">
    <source>
        <dbReference type="EMBL" id="KAG2372347.1"/>
    </source>
</evidence>